<evidence type="ECO:0000313" key="8">
    <source>
        <dbReference type="EMBL" id="KIL42950.1"/>
    </source>
</evidence>
<dbReference type="GO" id="GO:0020037">
    <property type="term" value="F:heme binding"/>
    <property type="evidence" value="ECO:0007669"/>
    <property type="project" value="InterPro"/>
</dbReference>
<dbReference type="InterPro" id="IPR012218">
    <property type="entry name" value="Cyt_c_BACSU-c550-type"/>
</dbReference>
<keyword evidence="9" id="KW-1185">Reference proteome</keyword>
<dbReference type="Pfam" id="PF13442">
    <property type="entry name" value="Cytochrome_CBB3"/>
    <property type="match status" value="1"/>
</dbReference>
<gene>
    <name evidence="8" type="ORF">KR50_33530</name>
</gene>
<dbReference type="PIRSF" id="PIRSF000025">
    <property type="entry name" value="Cytc_Bsub_c550"/>
    <property type="match status" value="1"/>
</dbReference>
<dbReference type="InterPro" id="IPR036909">
    <property type="entry name" value="Cyt_c-like_dom_sf"/>
</dbReference>
<dbReference type="GO" id="GO:0005506">
    <property type="term" value="F:iron ion binding"/>
    <property type="evidence" value="ECO:0007669"/>
    <property type="project" value="InterPro"/>
</dbReference>
<organism evidence="8 9">
    <name type="scientific">Jeotgalibacillus campisalis</name>
    <dbReference type="NCBI Taxonomy" id="220754"/>
    <lineage>
        <taxon>Bacteria</taxon>
        <taxon>Bacillati</taxon>
        <taxon>Bacillota</taxon>
        <taxon>Bacilli</taxon>
        <taxon>Bacillales</taxon>
        <taxon>Caryophanaceae</taxon>
        <taxon>Jeotgalibacillus</taxon>
    </lineage>
</organism>
<name>A0A0C2QY37_9BACL</name>
<dbReference type="OrthoDB" id="7933886at2"/>
<evidence type="ECO:0000256" key="3">
    <source>
        <dbReference type="ARBA" id="ARBA00023004"/>
    </source>
</evidence>
<dbReference type="InterPro" id="IPR009056">
    <property type="entry name" value="Cyt_c-like_dom"/>
</dbReference>
<dbReference type="PROSITE" id="PS51007">
    <property type="entry name" value="CYTC"/>
    <property type="match status" value="1"/>
</dbReference>
<dbReference type="PROSITE" id="PS51257">
    <property type="entry name" value="PROKAR_LIPOPROTEIN"/>
    <property type="match status" value="1"/>
</dbReference>
<feature type="binding site" description="axial binding residue" evidence="5">
    <location>
        <position position="47"/>
    </location>
    <ligand>
        <name>heme c</name>
        <dbReference type="ChEBI" id="CHEBI:61717"/>
    </ligand>
    <ligandPart>
        <name>Fe</name>
        <dbReference type="ChEBI" id="CHEBI:18248"/>
    </ligandPart>
</feature>
<dbReference type="GO" id="GO:0009055">
    <property type="term" value="F:electron transfer activity"/>
    <property type="evidence" value="ECO:0007669"/>
    <property type="project" value="InterPro"/>
</dbReference>
<feature type="binding site" description="axial binding residue" evidence="5">
    <location>
        <position position="82"/>
    </location>
    <ligand>
        <name>heme c</name>
        <dbReference type="ChEBI" id="CHEBI:61717"/>
    </ligand>
    <ligandPart>
        <name>Fe</name>
        <dbReference type="ChEBI" id="CHEBI:18248"/>
    </ligandPart>
</feature>
<dbReference type="Gene3D" id="1.10.760.10">
    <property type="entry name" value="Cytochrome c-like domain"/>
    <property type="match status" value="1"/>
</dbReference>
<dbReference type="AlphaFoldDB" id="A0A0C2QY37"/>
<dbReference type="GO" id="GO:0016020">
    <property type="term" value="C:membrane"/>
    <property type="evidence" value="ECO:0007669"/>
    <property type="project" value="InterPro"/>
</dbReference>
<keyword evidence="3 5" id="KW-0408">Iron</keyword>
<reference evidence="8 9" key="1">
    <citation type="submission" date="2015-01" db="EMBL/GenBank/DDBJ databases">
        <title>Jeotgalibacillus campisalis genome sequencing.</title>
        <authorList>
            <person name="Goh K.M."/>
            <person name="Chan K.-G."/>
            <person name="Yaakop A.S."/>
            <person name="Ee R."/>
            <person name="Gan H.M."/>
            <person name="Chan C.S."/>
        </authorList>
    </citation>
    <scope>NUCLEOTIDE SEQUENCE [LARGE SCALE GENOMIC DNA]</scope>
    <source>
        <strain evidence="8 9">SF-57</strain>
    </source>
</reference>
<feature type="binding site" description="covalent" evidence="4">
    <location>
        <position position="46"/>
    </location>
    <ligand>
        <name>heme c</name>
        <dbReference type="ChEBI" id="CHEBI:61717"/>
    </ligand>
</feature>
<evidence type="ECO:0000256" key="6">
    <source>
        <dbReference type="SAM" id="SignalP"/>
    </source>
</evidence>
<protein>
    <recommendedName>
        <fullName evidence="7">Cytochrome c domain-containing protein</fullName>
    </recommendedName>
</protein>
<keyword evidence="6" id="KW-0732">Signal</keyword>
<dbReference type="SUPFAM" id="SSF46626">
    <property type="entry name" value="Cytochrome c"/>
    <property type="match status" value="1"/>
</dbReference>
<keyword evidence="1 4" id="KW-0349">Heme</keyword>
<dbReference type="Proteomes" id="UP000031972">
    <property type="component" value="Unassembled WGS sequence"/>
</dbReference>
<feature type="binding site" description="covalent" evidence="4">
    <location>
        <position position="43"/>
    </location>
    <ligand>
        <name>heme c</name>
        <dbReference type="ChEBI" id="CHEBI:61717"/>
    </ligand>
</feature>
<evidence type="ECO:0000256" key="5">
    <source>
        <dbReference type="PIRSR" id="PIRSR000025-2"/>
    </source>
</evidence>
<comment type="caution">
    <text evidence="8">The sequence shown here is derived from an EMBL/GenBank/DDBJ whole genome shotgun (WGS) entry which is preliminary data.</text>
</comment>
<dbReference type="PATRIC" id="fig|220754.4.peg.3367"/>
<dbReference type="RefSeq" id="WP_041061078.1">
    <property type="nucleotide sequence ID" value="NZ_JXRR01000022.1"/>
</dbReference>
<keyword evidence="2 5" id="KW-0479">Metal-binding</keyword>
<sequence length="103" mass="10666">MKKIGFVVLLGSTIFLAACGGDSGSSGSSTEELDPEELYMGKCSSCHGGNLEGSSAPDISSVGARKSYDEILDVILEGQGMMPGGMLEGESAEEVANWLSEKK</sequence>
<evidence type="ECO:0000256" key="1">
    <source>
        <dbReference type="ARBA" id="ARBA00022617"/>
    </source>
</evidence>
<dbReference type="EMBL" id="JXRR01000022">
    <property type="protein sequence ID" value="KIL42950.1"/>
    <property type="molecule type" value="Genomic_DNA"/>
</dbReference>
<comment type="PTM">
    <text evidence="4">Binds 1 heme c group covalently per subunit.</text>
</comment>
<accession>A0A0C2QY37</accession>
<feature type="chain" id="PRO_5038836079" description="Cytochrome c domain-containing protein" evidence="6">
    <location>
        <begin position="18"/>
        <end position="103"/>
    </location>
</feature>
<evidence type="ECO:0000256" key="2">
    <source>
        <dbReference type="ARBA" id="ARBA00022723"/>
    </source>
</evidence>
<feature type="domain" description="Cytochrome c" evidence="7">
    <location>
        <begin position="30"/>
        <end position="103"/>
    </location>
</feature>
<proteinExistence type="predicted"/>
<evidence type="ECO:0000259" key="7">
    <source>
        <dbReference type="PROSITE" id="PS51007"/>
    </source>
</evidence>
<evidence type="ECO:0000313" key="9">
    <source>
        <dbReference type="Proteomes" id="UP000031972"/>
    </source>
</evidence>
<evidence type="ECO:0000256" key="4">
    <source>
        <dbReference type="PIRSR" id="PIRSR000025-1"/>
    </source>
</evidence>
<feature type="signal peptide" evidence="6">
    <location>
        <begin position="1"/>
        <end position="17"/>
    </location>
</feature>